<accession>A0ABT2SMS1</accession>
<comment type="caution">
    <text evidence="1">The sequence shown here is derived from an EMBL/GenBank/DDBJ whole genome shotgun (WGS) entry which is preliminary data.</text>
</comment>
<evidence type="ECO:0000313" key="2">
    <source>
        <dbReference type="Proteomes" id="UP001652338"/>
    </source>
</evidence>
<dbReference type="EMBL" id="JAOQKE010000013">
    <property type="protein sequence ID" value="MCU6725812.1"/>
    <property type="molecule type" value="Genomic_DNA"/>
</dbReference>
<dbReference type="RefSeq" id="WP_262655079.1">
    <property type="nucleotide sequence ID" value="NZ_JAOQKE010000013.1"/>
</dbReference>
<evidence type="ECO:0000313" key="1">
    <source>
        <dbReference type="EMBL" id="MCU6725812.1"/>
    </source>
</evidence>
<sequence length="150" mass="17604">MRKERKIINTNIRLNLCDEQDRQAWEYLQTMDRQKYKSYTRAVVVALNDYFSRIYRNEADPYLETREKEDAFLERVETAIRDGVKESVPMAMAKNLLEMLVPFVKESVGDNNLPNMAMTMEKPDNEATDNTLDWEQEADMDAALDFADSF</sequence>
<evidence type="ECO:0008006" key="3">
    <source>
        <dbReference type="Google" id="ProtNLM"/>
    </source>
</evidence>
<name>A0ABT2SMS1_9FIRM</name>
<dbReference type="Proteomes" id="UP001652338">
    <property type="component" value="Unassembled WGS sequence"/>
</dbReference>
<protein>
    <recommendedName>
        <fullName evidence="3">Adenylate cyclase</fullName>
    </recommendedName>
</protein>
<organism evidence="1 2">
    <name type="scientific">Muricoprocola aceti</name>
    <dbReference type="NCBI Taxonomy" id="2981772"/>
    <lineage>
        <taxon>Bacteria</taxon>
        <taxon>Bacillati</taxon>
        <taxon>Bacillota</taxon>
        <taxon>Clostridia</taxon>
        <taxon>Lachnospirales</taxon>
        <taxon>Lachnospiraceae</taxon>
        <taxon>Muricoprocola</taxon>
    </lineage>
</organism>
<gene>
    <name evidence="1" type="ORF">OCV47_10695</name>
</gene>
<reference evidence="1 2" key="1">
    <citation type="journal article" date="2021" name="ISME Commun">
        <title>Automated analysis of genomic sequences facilitates high-throughput and comprehensive description of bacteria.</title>
        <authorList>
            <person name="Hitch T.C.A."/>
        </authorList>
    </citation>
    <scope>NUCLEOTIDE SEQUENCE [LARGE SCALE GENOMIC DNA]</scope>
    <source>
        <strain evidence="1 2">Sanger_29</strain>
    </source>
</reference>
<keyword evidence="2" id="KW-1185">Reference proteome</keyword>
<proteinExistence type="predicted"/>